<evidence type="ECO:0000313" key="2">
    <source>
        <dbReference type="EMBL" id="GBL47663.1"/>
    </source>
</evidence>
<proteinExistence type="predicted"/>
<keyword evidence="3" id="KW-1185">Reference proteome</keyword>
<sequence length="108" mass="12067">MQEVDQDVRIKQVLTQARALPEDPQKEQVVLWKVFRNEDEALEYSHHILLEPDQKIVGGHGTDSVGAFFWLGIEVADLQAWGNTQAIQLTDPFDSTDPKGQGRGPGTN</sequence>
<protein>
    <submittedName>
        <fullName evidence="2">Uncharacterized protein</fullName>
    </submittedName>
</protein>
<gene>
    <name evidence="2" type="ORF">SFMTTN_3505</name>
</gene>
<name>A0A401JHU2_9PROT</name>
<evidence type="ECO:0000313" key="3">
    <source>
        <dbReference type="Proteomes" id="UP000286806"/>
    </source>
</evidence>
<evidence type="ECO:0000256" key="1">
    <source>
        <dbReference type="SAM" id="MobiDB-lite"/>
    </source>
</evidence>
<accession>A0A401JHU2</accession>
<dbReference type="Proteomes" id="UP000286806">
    <property type="component" value="Unassembled WGS sequence"/>
</dbReference>
<reference evidence="2 3" key="1">
    <citation type="journal article" date="2019" name="Front. Microbiol.">
        <title>Genomes of Neutrophilic Sulfur-Oxidizing Chemolithoautotrophs Representing 9 Proteobacterial Species From 8 Genera.</title>
        <authorList>
            <person name="Watanabe T."/>
            <person name="Kojima H."/>
            <person name="Umezawa K."/>
            <person name="Hori C."/>
            <person name="Takasuka T.E."/>
            <person name="Kato Y."/>
            <person name="Fukui M."/>
        </authorList>
    </citation>
    <scope>NUCLEOTIDE SEQUENCE [LARGE SCALE GENOMIC DNA]</scope>
    <source>
        <strain evidence="2 3">TTN</strain>
    </source>
</reference>
<feature type="region of interest" description="Disordered" evidence="1">
    <location>
        <begin position="88"/>
        <end position="108"/>
    </location>
</feature>
<comment type="caution">
    <text evidence="2">The sequence shown here is derived from an EMBL/GenBank/DDBJ whole genome shotgun (WGS) entry which is preliminary data.</text>
</comment>
<organism evidence="2 3">
    <name type="scientific">Sulfuriferula multivorans</name>
    <dbReference type="NCBI Taxonomy" id="1559896"/>
    <lineage>
        <taxon>Bacteria</taxon>
        <taxon>Pseudomonadati</taxon>
        <taxon>Pseudomonadota</taxon>
        <taxon>Betaproteobacteria</taxon>
        <taxon>Nitrosomonadales</taxon>
        <taxon>Sulfuricellaceae</taxon>
        <taxon>Sulfuriferula</taxon>
    </lineage>
</organism>
<dbReference type="EMBL" id="BGOW01000062">
    <property type="protein sequence ID" value="GBL47663.1"/>
    <property type="molecule type" value="Genomic_DNA"/>
</dbReference>
<dbReference type="AlphaFoldDB" id="A0A401JHU2"/>